<evidence type="ECO:0000313" key="1">
    <source>
        <dbReference type="EMBL" id="XPC85713.1"/>
    </source>
</evidence>
<keyword evidence="2" id="KW-1185">Reference proteome</keyword>
<keyword evidence="1" id="KW-0614">Plasmid</keyword>
<accession>A0ACD5GLQ2</accession>
<name>A0ACD5GLQ2_9SPIR</name>
<dbReference type="EMBL" id="CP179473">
    <property type="protein sequence ID" value="XPC85713.1"/>
    <property type="molecule type" value="Genomic_DNA"/>
</dbReference>
<gene>
    <name evidence="1" type="ORF">QIA18_06315</name>
</gene>
<dbReference type="Proteomes" id="UP001304851">
    <property type="component" value="Plasmid lp25"/>
</dbReference>
<reference evidence="1" key="1">
    <citation type="submission" date="2024-11" db="EMBL/GenBank/DDBJ databases">
        <title>Sequencing of Borrelia variable plasmids from multiple Borrelia sensu lato isolates.</title>
        <authorList>
            <person name="Mongodin E.F."/>
            <person name="Rudenko N."/>
            <person name="Fraser C.M."/>
            <person name="Schutzer S."/>
            <person name="Luft B."/>
            <person name="Morgan R."/>
            <person name="Casjens S."/>
            <person name="Qiu W."/>
        </authorList>
    </citation>
    <scope>NUCLEOTIDE SEQUENCE</scope>
    <source>
        <strain evidence="1">SCGT-18</strain>
    </source>
</reference>
<evidence type="ECO:0000313" key="2">
    <source>
        <dbReference type="Proteomes" id="UP001304851"/>
    </source>
</evidence>
<protein>
    <submittedName>
        <fullName evidence="1">Plasmid partition family protein</fullName>
    </submittedName>
</protein>
<proteinExistence type="predicted"/>
<organism evidence="1 2">
    <name type="scientific">Borreliella carolinensis</name>
    <dbReference type="NCBI Taxonomy" id="478174"/>
    <lineage>
        <taxon>Bacteria</taxon>
        <taxon>Pseudomonadati</taxon>
        <taxon>Spirochaetota</taxon>
        <taxon>Spirochaetia</taxon>
        <taxon>Spirochaetales</taxon>
        <taxon>Borreliaceae</taxon>
        <taxon>Borreliella</taxon>
    </lineage>
</organism>
<sequence length="32" mass="3970">MRPLRFQLKTENAYKYCKSKAKFIIFFVRKIT</sequence>
<geneLocation type="plasmid" evidence="1 2">
    <name>lp25</name>
</geneLocation>